<reference evidence="1 2" key="1">
    <citation type="journal article" date="2019" name="Genome Biol. Evol.">
        <title>Insights into the evolution of the New World diploid cottons (Gossypium, subgenus Houzingenia) based on genome sequencing.</title>
        <authorList>
            <person name="Grover C.E."/>
            <person name="Arick M.A. 2nd"/>
            <person name="Thrash A."/>
            <person name="Conover J.L."/>
            <person name="Sanders W.S."/>
            <person name="Peterson D.G."/>
            <person name="Frelichowski J.E."/>
            <person name="Scheffler J.A."/>
            <person name="Scheffler B.E."/>
            <person name="Wendel J.F."/>
        </authorList>
    </citation>
    <scope>NUCLEOTIDE SEQUENCE [LARGE SCALE GENOMIC DNA]</scope>
    <source>
        <strain evidence="1">185</strain>
        <tissue evidence="1">Leaf</tissue>
    </source>
</reference>
<keyword evidence="2" id="KW-1185">Reference proteome</keyword>
<protein>
    <submittedName>
        <fullName evidence="1">Uncharacterized protein</fullName>
    </submittedName>
</protein>
<proteinExistence type="predicted"/>
<name>A0A7J8YIP7_GOSAI</name>
<comment type="caution">
    <text evidence="1">The sequence shown here is derived from an EMBL/GenBank/DDBJ whole genome shotgun (WGS) entry which is preliminary data.</text>
</comment>
<evidence type="ECO:0000313" key="1">
    <source>
        <dbReference type="EMBL" id="MBA0699252.1"/>
    </source>
</evidence>
<gene>
    <name evidence="1" type="ORF">Goari_000905</name>
</gene>
<organism evidence="1 2">
    <name type="scientific">Gossypium aridum</name>
    <name type="common">American cotton</name>
    <name type="synonym">Erioxylum aridum</name>
    <dbReference type="NCBI Taxonomy" id="34290"/>
    <lineage>
        <taxon>Eukaryota</taxon>
        <taxon>Viridiplantae</taxon>
        <taxon>Streptophyta</taxon>
        <taxon>Embryophyta</taxon>
        <taxon>Tracheophyta</taxon>
        <taxon>Spermatophyta</taxon>
        <taxon>Magnoliopsida</taxon>
        <taxon>eudicotyledons</taxon>
        <taxon>Gunneridae</taxon>
        <taxon>Pentapetalae</taxon>
        <taxon>rosids</taxon>
        <taxon>malvids</taxon>
        <taxon>Malvales</taxon>
        <taxon>Malvaceae</taxon>
        <taxon>Malvoideae</taxon>
        <taxon>Gossypium</taxon>
    </lineage>
</organism>
<accession>A0A7J8YIP7</accession>
<dbReference type="AlphaFoldDB" id="A0A7J8YIP7"/>
<dbReference type="Proteomes" id="UP000593577">
    <property type="component" value="Unassembled WGS sequence"/>
</dbReference>
<dbReference type="EMBL" id="JABFAA010000013">
    <property type="protein sequence ID" value="MBA0699252.1"/>
    <property type="molecule type" value="Genomic_DNA"/>
</dbReference>
<evidence type="ECO:0000313" key="2">
    <source>
        <dbReference type="Proteomes" id="UP000593577"/>
    </source>
</evidence>
<sequence length="79" mass="9147">MSSSLACSSNVLDNNHFDSNLHQYNVNSADFGRDYDESYDYKRYLNESITKSEKSQLDIYLEELDMGKKIITPLRSSLK</sequence>